<evidence type="ECO:0000256" key="6">
    <source>
        <dbReference type="ARBA" id="ARBA00023136"/>
    </source>
</evidence>
<comment type="similarity">
    <text evidence="2">Belongs to the chromate ion transporter (CHR) (TC 2.A.51) family.</text>
</comment>
<dbReference type="InterPro" id="IPR003370">
    <property type="entry name" value="Chromate_transpt"/>
</dbReference>
<dbReference type="GO" id="GO:0015109">
    <property type="term" value="F:chromate transmembrane transporter activity"/>
    <property type="evidence" value="ECO:0007669"/>
    <property type="project" value="InterPro"/>
</dbReference>
<keyword evidence="3" id="KW-1003">Cell membrane</keyword>
<evidence type="ECO:0000256" key="1">
    <source>
        <dbReference type="ARBA" id="ARBA00004651"/>
    </source>
</evidence>
<name>A0A940YL89_9BURK</name>
<keyword evidence="5 7" id="KW-1133">Transmembrane helix</keyword>
<dbReference type="EMBL" id="JAGQDE010000011">
    <property type="protein sequence ID" value="MBQ0960036.1"/>
    <property type="molecule type" value="Genomic_DNA"/>
</dbReference>
<evidence type="ECO:0000256" key="3">
    <source>
        <dbReference type="ARBA" id="ARBA00022475"/>
    </source>
</evidence>
<comment type="subcellular location">
    <subcellularLocation>
        <location evidence="1">Cell membrane</location>
        <topology evidence="1">Multi-pass membrane protein</topology>
    </subcellularLocation>
</comment>
<evidence type="ECO:0000256" key="2">
    <source>
        <dbReference type="ARBA" id="ARBA00005262"/>
    </source>
</evidence>
<comment type="caution">
    <text evidence="8">The sequence shown here is derived from an EMBL/GenBank/DDBJ whole genome shotgun (WGS) entry which is preliminary data.</text>
</comment>
<dbReference type="AlphaFoldDB" id="A0A940YL89"/>
<proteinExistence type="inferred from homology"/>
<dbReference type="InterPro" id="IPR052518">
    <property type="entry name" value="CHR_Transporter"/>
</dbReference>
<dbReference type="Proteomes" id="UP000678374">
    <property type="component" value="Unassembled WGS sequence"/>
</dbReference>
<feature type="transmembrane region" description="Helical" evidence="7">
    <location>
        <begin position="56"/>
        <end position="79"/>
    </location>
</feature>
<evidence type="ECO:0000313" key="8">
    <source>
        <dbReference type="EMBL" id="MBQ0960036.1"/>
    </source>
</evidence>
<reference evidence="8" key="1">
    <citation type="submission" date="2021-04" db="EMBL/GenBank/DDBJ databases">
        <title>The genome sequence of Ideonella sp. 4Y11.</title>
        <authorList>
            <person name="Liu Y."/>
        </authorList>
    </citation>
    <scope>NUCLEOTIDE SEQUENCE</scope>
    <source>
        <strain evidence="8">4Y11</strain>
    </source>
</reference>
<evidence type="ECO:0000256" key="4">
    <source>
        <dbReference type="ARBA" id="ARBA00022692"/>
    </source>
</evidence>
<keyword evidence="6 7" id="KW-0472">Membrane</keyword>
<organism evidence="8 9">
    <name type="scientific">Ideonella aquatica</name>
    <dbReference type="NCBI Taxonomy" id="2824119"/>
    <lineage>
        <taxon>Bacteria</taxon>
        <taxon>Pseudomonadati</taxon>
        <taxon>Pseudomonadota</taxon>
        <taxon>Betaproteobacteria</taxon>
        <taxon>Burkholderiales</taxon>
        <taxon>Sphaerotilaceae</taxon>
        <taxon>Ideonella</taxon>
    </lineage>
</organism>
<evidence type="ECO:0000256" key="7">
    <source>
        <dbReference type="SAM" id="Phobius"/>
    </source>
</evidence>
<dbReference type="PANTHER" id="PTHR43663">
    <property type="entry name" value="CHROMATE TRANSPORT PROTEIN-RELATED"/>
    <property type="match status" value="1"/>
</dbReference>
<dbReference type="GO" id="GO:0005886">
    <property type="term" value="C:plasma membrane"/>
    <property type="evidence" value="ECO:0007669"/>
    <property type="project" value="UniProtKB-SubCell"/>
</dbReference>
<feature type="transmembrane region" description="Helical" evidence="7">
    <location>
        <begin position="132"/>
        <end position="162"/>
    </location>
</feature>
<accession>A0A940YL89</accession>
<keyword evidence="4 7" id="KW-0812">Transmembrane</keyword>
<gene>
    <name evidence="8" type="ORF">KAK06_13870</name>
</gene>
<evidence type="ECO:0000256" key="5">
    <source>
        <dbReference type="ARBA" id="ARBA00022989"/>
    </source>
</evidence>
<evidence type="ECO:0000313" key="9">
    <source>
        <dbReference type="Proteomes" id="UP000678374"/>
    </source>
</evidence>
<dbReference type="Pfam" id="PF02417">
    <property type="entry name" value="Chromate_transp"/>
    <property type="match status" value="1"/>
</dbReference>
<protein>
    <submittedName>
        <fullName evidence="8">Chromate transporter</fullName>
    </submittedName>
</protein>
<sequence>MALQGFGGVLGVVHRELVERRRWLDEQAFAGDWATAQVLPGPNVCNLALMYGWRQFGVAGALTALGGLLLAPTLLLLLLATLLSQVESWPLVRGAIGGLSAVAAGLVAGAGLRLGAGLATHPLGRWPASALAALALAALLGARLPMVAVVVLVGVPACVLTWRRLRAPR</sequence>
<dbReference type="PANTHER" id="PTHR43663:SF1">
    <property type="entry name" value="CHROMATE TRANSPORTER"/>
    <property type="match status" value="1"/>
</dbReference>
<keyword evidence="9" id="KW-1185">Reference proteome</keyword>
<feature type="transmembrane region" description="Helical" evidence="7">
    <location>
        <begin position="91"/>
        <end position="112"/>
    </location>
</feature>